<evidence type="ECO:0000256" key="5">
    <source>
        <dbReference type="SAM" id="Phobius"/>
    </source>
</evidence>
<dbReference type="InterPro" id="IPR016039">
    <property type="entry name" value="Thiolase-like"/>
</dbReference>
<evidence type="ECO:0000256" key="1">
    <source>
        <dbReference type="ARBA" id="ARBA00005531"/>
    </source>
</evidence>
<accession>A0AAQ3TB69</accession>
<dbReference type="Pfam" id="PF08392">
    <property type="entry name" value="FAE1_CUT1_RppA"/>
    <property type="match status" value="1"/>
</dbReference>
<evidence type="ECO:0000256" key="3">
    <source>
        <dbReference type="ARBA" id="ARBA00023315"/>
    </source>
</evidence>
<gene>
    <name evidence="8" type="ORF">U9M48_018945</name>
</gene>
<dbReference type="AlphaFoldDB" id="A0AAQ3TB69"/>
<dbReference type="GO" id="GO:0016747">
    <property type="term" value="F:acyltransferase activity, transferring groups other than amino-acyl groups"/>
    <property type="evidence" value="ECO:0007669"/>
    <property type="project" value="InterPro"/>
</dbReference>
<feature type="domain" description="Beta-ketoacyl-[acyl-carrier-protein] synthase III C-terminal" evidence="7">
    <location>
        <begin position="384"/>
        <end position="464"/>
    </location>
</feature>
<feature type="transmembrane region" description="Helical" evidence="5">
    <location>
        <begin position="7"/>
        <end position="29"/>
    </location>
</feature>
<dbReference type="Gene3D" id="3.40.47.10">
    <property type="match status" value="1"/>
</dbReference>
<name>A0AAQ3TB69_PASNO</name>
<dbReference type="PANTHER" id="PTHR31561">
    <property type="entry name" value="3-KETOACYL-COA SYNTHASE"/>
    <property type="match status" value="1"/>
</dbReference>
<keyword evidence="2 4" id="KW-0808">Transferase</keyword>
<dbReference type="SUPFAM" id="SSF53901">
    <property type="entry name" value="Thiolase-like"/>
    <property type="match status" value="2"/>
</dbReference>
<dbReference type="GO" id="GO:0016020">
    <property type="term" value="C:membrane"/>
    <property type="evidence" value="ECO:0007669"/>
    <property type="project" value="InterPro"/>
</dbReference>
<organism evidence="8 9">
    <name type="scientific">Paspalum notatum var. saurae</name>
    <dbReference type="NCBI Taxonomy" id="547442"/>
    <lineage>
        <taxon>Eukaryota</taxon>
        <taxon>Viridiplantae</taxon>
        <taxon>Streptophyta</taxon>
        <taxon>Embryophyta</taxon>
        <taxon>Tracheophyta</taxon>
        <taxon>Spermatophyta</taxon>
        <taxon>Magnoliopsida</taxon>
        <taxon>Liliopsida</taxon>
        <taxon>Poales</taxon>
        <taxon>Poaceae</taxon>
        <taxon>PACMAD clade</taxon>
        <taxon>Panicoideae</taxon>
        <taxon>Andropogonodae</taxon>
        <taxon>Paspaleae</taxon>
        <taxon>Paspalinae</taxon>
        <taxon>Paspalum</taxon>
    </lineage>
</organism>
<comment type="pathway">
    <text evidence="4">Lipid metabolism; fatty acid biosynthesis.</text>
</comment>
<keyword evidence="5" id="KW-0812">Transmembrane</keyword>
<proteinExistence type="inferred from homology"/>
<dbReference type="PIRSF" id="PIRSF036417">
    <property type="entry name" value="3-ktacl-CoA_syn"/>
    <property type="match status" value="1"/>
</dbReference>
<evidence type="ECO:0000259" key="6">
    <source>
        <dbReference type="Pfam" id="PF08392"/>
    </source>
</evidence>
<evidence type="ECO:0000256" key="4">
    <source>
        <dbReference type="PIRNR" id="PIRNR036417"/>
    </source>
</evidence>
<evidence type="ECO:0000313" key="9">
    <source>
        <dbReference type="Proteomes" id="UP001341281"/>
    </source>
</evidence>
<evidence type="ECO:0000313" key="8">
    <source>
        <dbReference type="EMBL" id="WVZ70268.1"/>
    </source>
</evidence>
<comment type="similarity">
    <text evidence="1 4">Belongs to the thiolase-like superfamily. Chalcone/stilbene synthases family.</text>
</comment>
<dbReference type="EMBL" id="CP144748">
    <property type="protein sequence ID" value="WVZ70268.1"/>
    <property type="molecule type" value="Genomic_DNA"/>
</dbReference>
<keyword evidence="3 4" id="KW-0012">Acyltransferase</keyword>
<reference evidence="8 9" key="1">
    <citation type="submission" date="2024-02" db="EMBL/GenBank/DDBJ databases">
        <title>High-quality chromosome-scale genome assembly of Pensacola bahiagrass (Paspalum notatum Flugge var. saurae).</title>
        <authorList>
            <person name="Vega J.M."/>
            <person name="Podio M."/>
            <person name="Orjuela J."/>
            <person name="Siena L.A."/>
            <person name="Pessino S.C."/>
            <person name="Combes M.C."/>
            <person name="Mariac C."/>
            <person name="Albertini E."/>
            <person name="Pupilli F."/>
            <person name="Ortiz J.P.A."/>
            <person name="Leblanc O."/>
        </authorList>
    </citation>
    <scope>NUCLEOTIDE SEQUENCE [LARGE SCALE GENOMIC DNA]</scope>
    <source>
        <strain evidence="8">R1</strain>
        <tissue evidence="8">Leaf</tissue>
    </source>
</reference>
<dbReference type="Proteomes" id="UP001341281">
    <property type="component" value="Chromosome 04"/>
</dbReference>
<dbReference type="InterPro" id="IPR013747">
    <property type="entry name" value="ACP_syn_III_C"/>
</dbReference>
<dbReference type="InterPro" id="IPR013601">
    <property type="entry name" value="FAE1_typ3_polyketide_synth"/>
</dbReference>
<dbReference type="InterPro" id="IPR012392">
    <property type="entry name" value="3-ktacl-CoA_syn"/>
</dbReference>
<keyword evidence="9" id="KW-1185">Reference proteome</keyword>
<dbReference type="Pfam" id="PF08541">
    <property type="entry name" value="ACP_syn_III_C"/>
    <property type="match status" value="1"/>
</dbReference>
<dbReference type="GO" id="GO:0006633">
    <property type="term" value="P:fatty acid biosynthetic process"/>
    <property type="evidence" value="ECO:0007669"/>
    <property type="project" value="InterPro"/>
</dbReference>
<feature type="domain" description="FAE" evidence="6">
    <location>
        <begin position="71"/>
        <end position="357"/>
    </location>
</feature>
<keyword evidence="5" id="KW-1133">Transmembrane helix</keyword>
<sequence length="494" mass="55118">MAKSIKLWYELVVNNFLAIVAVAFAAAVLRKAWHPVSSMDGLAGQIRHGLRSFHFLTVAILTAAVAKLMRLRRPRDVYLVEYGCFRPKPCFRAPFATCLEHVHLLPYLMDEESTSFAIRLLERSGLGEETCLPYSYHYMPPDRSLQAARDETELVIFSAVDEVFARTTVRPEEIDVLIVNCSIFTPTPVFVDMVVNRYKLRADVQSLNLSGMGCGAGLISMGLAKNLLQVAPPGTHVLTVSTEILSSQYYVGSERAMLLPNCLFRMGAAATILSNSPDRARFKLGRIVRTMTAARDADYRCIFQEEDDRGILGVRLSKDLAATAGKALKRNIAAFGPLVLPASEQLLVVLSFLKRKLLHNNSRFSFFFSDKVRLYRPDFRTAFEHFCIHAGGRSVIDEVQRGLGLADLDVEASRMTLHRLGNTSSSLVLYELAYIEAKGRMRKRDRVWMISFGAGFECSCVALECVKPPADADGPWADCIHRYPVALPDVPKDI</sequence>
<protein>
    <recommendedName>
        <fullName evidence="4">3-ketoacyl-CoA synthase</fullName>
        <ecNumber evidence="4">2.3.1.-</ecNumber>
    </recommendedName>
</protein>
<dbReference type="CDD" id="cd00831">
    <property type="entry name" value="CHS_like"/>
    <property type="match status" value="1"/>
</dbReference>
<evidence type="ECO:0000256" key="2">
    <source>
        <dbReference type="ARBA" id="ARBA00022679"/>
    </source>
</evidence>
<evidence type="ECO:0000259" key="7">
    <source>
        <dbReference type="Pfam" id="PF08541"/>
    </source>
</evidence>
<dbReference type="EC" id="2.3.1.-" evidence="4"/>
<keyword evidence="5" id="KW-0472">Membrane</keyword>